<proteinExistence type="predicted"/>
<organism evidence="3 4">
    <name type="scientific">Mycena rosella</name>
    <name type="common">Pink bonnet</name>
    <name type="synonym">Agaricus rosellus</name>
    <dbReference type="NCBI Taxonomy" id="1033263"/>
    <lineage>
        <taxon>Eukaryota</taxon>
        <taxon>Fungi</taxon>
        <taxon>Dikarya</taxon>
        <taxon>Basidiomycota</taxon>
        <taxon>Agaricomycotina</taxon>
        <taxon>Agaricomycetes</taxon>
        <taxon>Agaricomycetidae</taxon>
        <taxon>Agaricales</taxon>
        <taxon>Marasmiineae</taxon>
        <taxon>Mycenaceae</taxon>
        <taxon>Mycena</taxon>
    </lineage>
</organism>
<keyword evidence="4" id="KW-1185">Reference proteome</keyword>
<dbReference type="PANTHER" id="PTHR40465:SF1">
    <property type="entry name" value="DUF6534 DOMAIN-CONTAINING PROTEIN"/>
    <property type="match status" value="1"/>
</dbReference>
<keyword evidence="1" id="KW-1133">Transmembrane helix</keyword>
<evidence type="ECO:0000259" key="2">
    <source>
        <dbReference type="Pfam" id="PF20152"/>
    </source>
</evidence>
<feature type="transmembrane region" description="Helical" evidence="1">
    <location>
        <begin position="164"/>
        <end position="183"/>
    </location>
</feature>
<evidence type="ECO:0000313" key="3">
    <source>
        <dbReference type="EMBL" id="KAJ7664317.1"/>
    </source>
</evidence>
<feature type="transmembrane region" description="Helical" evidence="1">
    <location>
        <begin position="20"/>
        <end position="42"/>
    </location>
</feature>
<sequence>MDPMNPAPAYGPAEVAHGPIFIGFFFNALLYGIMVNQTYFYFSTFRVDRLWTRAFVACIFALDTANTVFDLAYLYDCLIVHFDDVPYLARATWLFATDPAMTAIIAFLVQVFYVWRVRVLTGSASLAALIFACALAGLAGGLATTVEVLREPEFRDFIRFKSVVILWLLAECLADILIATLLVRHLRAHKSGMPGSDALVDRVIRLTVQTGIATALCATIDLIVFLSDPIGLHLTFNFPLCKLYTNALLSSLNGRGGSWGGAAGSGSGRTGLMTSKRASASLPVRSSYFPHFLISSFPIHRLFPIRLLSA</sequence>
<accession>A0AAD7CVM3</accession>
<dbReference type="EMBL" id="JARKIE010000223">
    <property type="protein sequence ID" value="KAJ7664317.1"/>
    <property type="molecule type" value="Genomic_DNA"/>
</dbReference>
<keyword evidence="1" id="KW-0472">Membrane</keyword>
<feature type="domain" description="DUF6534" evidence="2">
    <location>
        <begin position="172"/>
        <end position="255"/>
    </location>
</feature>
<evidence type="ECO:0000313" key="4">
    <source>
        <dbReference type="Proteomes" id="UP001221757"/>
    </source>
</evidence>
<dbReference type="Proteomes" id="UP001221757">
    <property type="component" value="Unassembled WGS sequence"/>
</dbReference>
<dbReference type="AlphaFoldDB" id="A0AAD7CVM3"/>
<evidence type="ECO:0000256" key="1">
    <source>
        <dbReference type="SAM" id="Phobius"/>
    </source>
</evidence>
<feature type="transmembrane region" description="Helical" evidence="1">
    <location>
        <begin position="126"/>
        <end position="144"/>
    </location>
</feature>
<feature type="transmembrane region" description="Helical" evidence="1">
    <location>
        <begin position="87"/>
        <end position="114"/>
    </location>
</feature>
<gene>
    <name evidence="3" type="ORF">B0H17DRAFT_302110</name>
</gene>
<keyword evidence="1" id="KW-0812">Transmembrane</keyword>
<feature type="transmembrane region" description="Helical" evidence="1">
    <location>
        <begin position="54"/>
        <end position="75"/>
    </location>
</feature>
<dbReference type="InterPro" id="IPR045339">
    <property type="entry name" value="DUF6534"/>
</dbReference>
<dbReference type="Pfam" id="PF20152">
    <property type="entry name" value="DUF6534"/>
    <property type="match status" value="1"/>
</dbReference>
<name>A0AAD7CVM3_MYCRO</name>
<dbReference type="PANTHER" id="PTHR40465">
    <property type="entry name" value="CHROMOSOME 1, WHOLE GENOME SHOTGUN SEQUENCE"/>
    <property type="match status" value="1"/>
</dbReference>
<comment type="caution">
    <text evidence="3">The sequence shown here is derived from an EMBL/GenBank/DDBJ whole genome shotgun (WGS) entry which is preliminary data.</text>
</comment>
<protein>
    <recommendedName>
        <fullName evidence="2">DUF6534 domain-containing protein</fullName>
    </recommendedName>
</protein>
<reference evidence="3" key="1">
    <citation type="submission" date="2023-03" db="EMBL/GenBank/DDBJ databases">
        <title>Massive genome expansion in bonnet fungi (Mycena s.s.) driven by repeated elements and novel gene families across ecological guilds.</title>
        <authorList>
            <consortium name="Lawrence Berkeley National Laboratory"/>
            <person name="Harder C.B."/>
            <person name="Miyauchi S."/>
            <person name="Viragh M."/>
            <person name="Kuo A."/>
            <person name="Thoen E."/>
            <person name="Andreopoulos B."/>
            <person name="Lu D."/>
            <person name="Skrede I."/>
            <person name="Drula E."/>
            <person name="Henrissat B."/>
            <person name="Morin E."/>
            <person name="Kohler A."/>
            <person name="Barry K."/>
            <person name="LaButti K."/>
            <person name="Morin E."/>
            <person name="Salamov A."/>
            <person name="Lipzen A."/>
            <person name="Mereny Z."/>
            <person name="Hegedus B."/>
            <person name="Baldrian P."/>
            <person name="Stursova M."/>
            <person name="Weitz H."/>
            <person name="Taylor A."/>
            <person name="Grigoriev I.V."/>
            <person name="Nagy L.G."/>
            <person name="Martin F."/>
            <person name="Kauserud H."/>
        </authorList>
    </citation>
    <scope>NUCLEOTIDE SEQUENCE</scope>
    <source>
        <strain evidence="3">CBHHK067</strain>
    </source>
</reference>